<keyword evidence="11 21" id="KW-0067">ATP-binding</keyword>
<evidence type="ECO:0000256" key="4">
    <source>
        <dbReference type="ARBA" id="ARBA00022603"/>
    </source>
</evidence>
<proteinExistence type="evidence at transcript level"/>
<evidence type="ECO:0000256" key="18">
    <source>
        <dbReference type="ARBA" id="ARBA00047332"/>
    </source>
</evidence>
<keyword evidence="3 21" id="KW-0696">RNA-directed RNA polymerase</keyword>
<evidence type="ECO:0000256" key="11">
    <source>
        <dbReference type="ARBA" id="ARBA00022840"/>
    </source>
</evidence>
<comment type="subcellular location">
    <subcellularLocation>
        <location evidence="21">Virion</location>
    </subcellularLocation>
    <subcellularLocation>
        <location evidence="21">Host cytoplasm</location>
    </subcellularLocation>
</comment>
<dbReference type="InterPro" id="IPR039736">
    <property type="entry name" value="L_poly_C"/>
</dbReference>
<evidence type="ECO:0000256" key="8">
    <source>
        <dbReference type="ARBA" id="ARBA00022695"/>
    </source>
</evidence>
<keyword evidence="21" id="KW-1035">Host cytoplasm</keyword>
<comment type="function">
    <text evidence="1 21">RNA-directed RNA polymerase that catalyzes the replication of viral genomic RNA. The template is composed of the viral RNA tightly encapsidated by the nucleoprotein (N). The replicase mode is dependent on intracellular N protein concentration. In this mode, the polymerase replicates the whole viral genome without recognizing transcriptional signals, and the replicated genome is not caped or polyadenylated.</text>
</comment>
<keyword evidence="10" id="KW-0378">Hydrolase</keyword>
<evidence type="ECO:0000313" key="25">
    <source>
        <dbReference type="EMBL" id="AJP33328.1"/>
    </source>
</evidence>
<evidence type="ECO:0000256" key="5">
    <source>
        <dbReference type="ARBA" id="ARBA00022664"/>
    </source>
</evidence>
<feature type="domain" description="RdRp catalytic" evidence="23">
    <location>
        <begin position="668"/>
        <end position="852"/>
    </location>
</feature>
<dbReference type="Proteomes" id="UP000157104">
    <property type="component" value="Segment"/>
</dbReference>
<evidence type="ECO:0000256" key="3">
    <source>
        <dbReference type="ARBA" id="ARBA00022484"/>
    </source>
</evidence>
<keyword evidence="6 21" id="KW-0808">Transferase</keyword>
<evidence type="ECO:0000256" key="15">
    <source>
        <dbReference type="ARBA" id="ARBA00023268"/>
    </source>
</evidence>
<evidence type="ECO:0000256" key="2">
    <source>
        <dbReference type="ARBA" id="ARBA00007934"/>
    </source>
</evidence>
<name>A0A0C5HWE1_9MONO</name>
<evidence type="ECO:0000256" key="10">
    <source>
        <dbReference type="ARBA" id="ARBA00022801"/>
    </source>
</evidence>
<evidence type="ECO:0000256" key="1">
    <source>
        <dbReference type="ARBA" id="ARBA00003132"/>
    </source>
</evidence>
<dbReference type="GO" id="GO:0003924">
    <property type="term" value="F:GTPase activity"/>
    <property type="evidence" value="ECO:0007669"/>
    <property type="project" value="RHEA"/>
</dbReference>
<evidence type="ECO:0000256" key="16">
    <source>
        <dbReference type="ARBA" id="ARBA00024494"/>
    </source>
</evidence>
<evidence type="ECO:0000256" key="12">
    <source>
        <dbReference type="ARBA" id="ARBA00022844"/>
    </source>
</evidence>
<dbReference type="EC" id="2.7.7.48" evidence="21"/>
<dbReference type="GO" id="GO:0003968">
    <property type="term" value="F:RNA-directed RNA polymerase activity"/>
    <property type="evidence" value="ECO:0007669"/>
    <property type="project" value="UniProtKB-KW"/>
</dbReference>
<dbReference type="GO" id="GO:0030430">
    <property type="term" value="C:host cell cytoplasm"/>
    <property type="evidence" value="ECO:0007669"/>
    <property type="project" value="UniProtKB-SubCell"/>
</dbReference>
<feature type="region of interest" description="Disordered" evidence="22">
    <location>
        <begin position="639"/>
        <end position="662"/>
    </location>
</feature>
<dbReference type="Pfam" id="PF14318">
    <property type="entry name" value="Mononeg_mRNAcap"/>
    <property type="match status" value="1"/>
</dbReference>
<keyword evidence="14 21" id="KW-0506">mRNA capping</keyword>
<keyword evidence="13 21" id="KW-0693">Viral RNA replication</keyword>
<gene>
    <name evidence="25" type="primary">L</name>
</gene>
<dbReference type="InterPro" id="IPR016269">
    <property type="entry name" value="RNA-dir_pol_paramyxovirus"/>
</dbReference>
<keyword evidence="15" id="KW-0511">Multifunctional enzyme</keyword>
<evidence type="ECO:0000256" key="21">
    <source>
        <dbReference type="PIRNR" id="PIRNR000830"/>
    </source>
</evidence>
<keyword evidence="8 21" id="KW-0548">Nucleotidyltransferase</keyword>
<feature type="domain" description="Mononegavirus-type SAM-dependent 2'-O-MTase" evidence="24">
    <location>
        <begin position="1791"/>
        <end position="2004"/>
    </location>
</feature>
<dbReference type="InterPro" id="IPR025786">
    <property type="entry name" value="Mononega_L_MeTrfase"/>
</dbReference>
<dbReference type="GO" id="GO:0004482">
    <property type="term" value="F:mRNA 5'-cap (guanine-N7-)-methyltransferase activity"/>
    <property type="evidence" value="ECO:0007669"/>
    <property type="project" value="InterPro"/>
</dbReference>
<evidence type="ECO:0000256" key="20">
    <source>
        <dbReference type="ARBA" id="ARBA00048548"/>
    </source>
</evidence>
<comment type="function">
    <text evidence="21">RNA-directed RNA polymerase that catalyzes the transcription of viral mRNAs, their capping and polyadenylation. The template is composed of the viral RNA tightly encapsidated by the nucleoprotein (N). The viral polymerase binds to the genomic RNA at the 3' leader promoter, and transcribes subsequently all viral mRNAs with a decreasing efficiency. The first gene is the most transcribed, and the last the least transcribed. The viral phosphoprotein acts as a processivity factor. Capping is concomitant with initiation of mRNA transcription. Indeed, a GDP polyribonucleotidyl transferase (PRNTase) adds the cap structure when the nascent RNA chain length has reached few nucleotides. Ribose 2'-O methylation of viral mRNA cap precedes and facilitates subsequent guanine-N-7 methylation, both activities being carried by the viral polymerase. Polyadenylation of mRNAs occur by a stuttering mechanism at a slipery stop site present at the end viral genes. After finishing transcription of a mRNA, the polymerase can resume transcription of the downstream gene.</text>
</comment>
<comment type="catalytic activity">
    <reaction evidence="17 21">
        <text>a 5'-end (5'-triphosphoguanosine)-(2'-O-methyladenylyl)-adenylyl-cytidylyl-adenosine in mRNA + S-adenosyl-L-methionine = a 5'-end (N(7)-methyl 5'-triphosphoguanosine)-(2'-O-methyladenylyl)-adenylyl-cytidylyl-adenosine in mRNA + S-adenosyl-L-homocysteine</text>
        <dbReference type="Rhea" id="RHEA:65440"/>
        <dbReference type="Rhea" id="RHEA-COMP:16798"/>
        <dbReference type="Rhea" id="RHEA-COMP:16801"/>
        <dbReference type="ChEBI" id="CHEBI:57856"/>
        <dbReference type="ChEBI" id="CHEBI:59789"/>
        <dbReference type="ChEBI" id="CHEBI:156482"/>
        <dbReference type="ChEBI" id="CHEBI:156483"/>
    </reaction>
</comment>
<keyword evidence="9 21" id="KW-0547">Nucleotide-binding</keyword>
<evidence type="ECO:0000259" key="24">
    <source>
        <dbReference type="PROSITE" id="PS51590"/>
    </source>
</evidence>
<dbReference type="NCBIfam" id="TIGR04198">
    <property type="entry name" value="paramyx_RNAcap"/>
    <property type="match status" value="1"/>
</dbReference>
<comment type="catalytic activity">
    <reaction evidence="21">
        <text>RNA(n) + a ribonucleoside 5'-triphosphate = RNA(n+1) + diphosphate</text>
        <dbReference type="Rhea" id="RHEA:21248"/>
        <dbReference type="Rhea" id="RHEA-COMP:14527"/>
        <dbReference type="Rhea" id="RHEA-COMP:17342"/>
        <dbReference type="ChEBI" id="CHEBI:33019"/>
        <dbReference type="ChEBI" id="CHEBI:61557"/>
        <dbReference type="ChEBI" id="CHEBI:140395"/>
        <dbReference type="EC" id="2.7.7.48"/>
    </reaction>
</comment>
<protein>
    <recommendedName>
        <fullName evidence="21">RNA-directed RNA polymerase L</fullName>
        <shortName evidence="21">Protein L</shortName>
    </recommendedName>
    <alternativeName>
        <fullName evidence="21">Large structural protein</fullName>
    </alternativeName>
    <alternativeName>
        <fullName evidence="21">Replicase</fullName>
    </alternativeName>
    <alternativeName>
        <fullName evidence="21">Transcriptase</fullName>
    </alternativeName>
    <domain>
        <recommendedName>
            <fullName evidence="21">RNA-directed RNA polymerase</fullName>
            <ecNumber evidence="21">2.7.7.48</ecNumber>
        </recommendedName>
    </domain>
    <domain>
        <recommendedName>
            <fullName evidence="21">GTP phosphohydrolase</fullName>
            <ecNumber evidence="21">3.6.1.-</ecNumber>
        </recommendedName>
    </domain>
    <domain>
        <recommendedName>
            <fullName evidence="21">GDP polyribonucleotidyltransferase</fullName>
            <ecNumber evidence="21">2.7.7.88</ecNumber>
        </recommendedName>
        <alternativeName>
            <fullName evidence="21">PRNTase</fullName>
        </alternativeName>
    </domain>
    <domain>
        <recommendedName>
            <fullName evidence="21">mRNA (nucleoside-2'-O-)-methyltransferase</fullName>
            <shortName evidence="21">N1-2'-O-MTase</shortName>
            <ecNumber evidence="21">2.1.1.-</ecNumber>
        </recommendedName>
    </domain>
    <domain>
        <recommendedName>
            <fullName evidence="21">mRNA (guanine-N(7)-)-methyltransferase</fullName>
            <shortName evidence="21">G-N7-MTase</shortName>
        </recommendedName>
    </domain>
</protein>
<dbReference type="EMBL" id="KP271123">
    <property type="protein sequence ID" value="AJP33328.1"/>
    <property type="molecule type" value="mRNA"/>
</dbReference>
<dbReference type="InterPro" id="IPR014023">
    <property type="entry name" value="Mononeg_RNA_pol_cat"/>
</dbReference>
<evidence type="ECO:0000313" key="26">
    <source>
        <dbReference type="Proteomes" id="UP000157104"/>
    </source>
</evidence>
<dbReference type="EC" id="3.6.1.-" evidence="21"/>
<evidence type="ECO:0000259" key="23">
    <source>
        <dbReference type="PROSITE" id="PS50526"/>
    </source>
</evidence>
<evidence type="ECO:0000256" key="9">
    <source>
        <dbReference type="ARBA" id="ARBA00022741"/>
    </source>
</evidence>
<dbReference type="InterPro" id="IPR026890">
    <property type="entry name" value="Mononeg_mRNAcap"/>
</dbReference>
<dbReference type="Pfam" id="PF00946">
    <property type="entry name" value="Mononeg_RNA_pol"/>
    <property type="match status" value="1"/>
</dbReference>
<accession>A0A0C5HWE1</accession>
<comment type="catalytic activity">
    <reaction evidence="20 21">
        <text>GTP + H2O = GDP + phosphate + H(+)</text>
        <dbReference type="Rhea" id="RHEA:19669"/>
        <dbReference type="ChEBI" id="CHEBI:15377"/>
        <dbReference type="ChEBI" id="CHEBI:15378"/>
        <dbReference type="ChEBI" id="CHEBI:37565"/>
        <dbReference type="ChEBI" id="CHEBI:43474"/>
        <dbReference type="ChEBI" id="CHEBI:58189"/>
    </reaction>
</comment>
<dbReference type="PIRSF" id="PIRSF000830">
    <property type="entry name" value="RNA_pol_ParamyxoV"/>
    <property type="match status" value="1"/>
</dbReference>
<dbReference type="GO" id="GO:0044423">
    <property type="term" value="C:virion component"/>
    <property type="evidence" value="ECO:0007669"/>
    <property type="project" value="UniProtKB-KW"/>
</dbReference>
<comment type="similarity">
    <text evidence="2 21">Belongs to the paramyxovirus L protein family.</text>
</comment>
<sequence>MACPEQVILPEVHLDSPIVKNKLYYYLKVGGFPLPDEEFCDTLFPNISWEQVRREESRLSARLLKVRNLAMSRLEPKKRKLQYQNKSESPSVVLWPEVIPELRGYVLASCLSRFADAEKCLISSLSPLVTGTQDLLNQMGSKISSKTFLVTHNSSACKHHDNHSRPQSALDFCHIYDSSEYRDSFYTWFLIRHQMRGLILKTQTNLSLDLIVVLDERKFCFIVTPELVTIVDPCSNRLSFFTFEMTLMVTDMLEGRMNILAISSASCYLQPLRTNLSYLFEIVDHLCAILGQNVYSVIANLESMVYAILQLSDPVVELKGEFLSFINSEIYAILSDSGEFNEEEATSVIDKLNSCFLHLPTDLTAELLCIMRLWGHPMLSSATAARKVRESMCAPKVIDLTTNLKTLAFFNGIIINGYRRRHDGIWPNCKLPPFASVSLQELKHDNSELSYQYILNHWKELAMLEFEKSIEADPGEDLSIFMKDKAISAPRKEWLSVFRKSLIKQQCEKNKIPLPQPYNRRLLLNFLSDETFDPEKELEYVTSGAYLDDDTFCASYSLKEKEIKETGRIFAKLTKNMRSCQVIAESLLASHAGKFFKENGVVLDQISITKTLLTMSQIGLISKHARRTTRNNVTVVTKSERLKPGKSAHTRSSSSPQPQGPDETTEIAACFLTTDLSKYCLNWRYQSIVMFAKSMNQLYGYNHLFEWIHQRLMRSTLYVGDPFNPPRNLDETDLDLVENGDIFIVSPRGGIEGLCQKLWTMISIAVIVLSATESGCRVMSLVQGDNQAMAITTMVPRSLPHQEKKRIAYENSQLFIRRLRENNFGMGHHLKEQETIVSSEFLIYSKRIIYNGRILNQSLKNVSKLCLIADILGESTQTSCSNLSTTIMRLTENGVEKDICFFLNQYLTAKQLIFDLLFPLTKLFEDKTTSTYLDHPILISRIITIPAQLGGLNYYALTRLFNRNIGDPLTSAIADLKRYIRSNMIPKWVLKNLIARESGDGDWNTLASDPYALNINYLYPPTTFLKKHAQKVLMEGSVNPMLNGVFSENNLPEENSLAQFLLDRDVVMPRVAHIILEQSVCGRKKQIQGYLDTTRTIIKYAINKQPVGNAKLCKILDYNIAFLSYNLDYLSAPNTSVIVSMSSSSLLKLCSIDLAKLARRLSWRSLLGGRPLDGLETPDPIELVNGSLLTKGFSCSHCLSGDKKYTWFFMPSGVDINADPSDNPPLRVPYIGSRTDERRVASMSYIKGSSSALKSALRLCGVYIWAFGDTEKNWQDASQLANTRASLTAEQLHILTPLPTTANLTHRLDDGLTQQKFTPASSYMYSSYVHISNDDQNLEIQDKTVDSNLIYQQIMLLGLGILETWLQLPNEINMEDITLHLHTGCSCCIKQVDACIINEAEVQLPILSVPQYNKFIYDPNPLTEQDLIDVDRLQFEAKISGIETIPDCDKIRTLGHLTGIQLARSLTGLDEVTSLMNDAIIEADYATNWISECLNTKLDDTFIYAAWNLLLDMSYQLYYLRILGQNAILDYLSVVLSRIPGLALSGIASTISHPKILRRLINLEIIRPYNSPYLATLNYTKLTCDALMWGARHVLNNLRSGFDIEIIVPSECSSELSNRVLNLVARKLSLLCCLIASHHELPHVRGMSPEQKCGLLTEYLLYKSQNLQYAGFDLRLWERSVKEPKISAFPCNIYYLTRKVLNYIRDSPYLQQQLVDYYEARYALYSDSSLSSKESGQKTPTDLATLCDLDWAIPLFTQDDKIDTFHTPLTDDTVPIKSSIIADPPVHHVLRPIGLSSTSWYKGLSVVSLLETYPLLDGNHLYLAEGSGAMMTIIESRFRGAKAYYNSLFSSGQNPPQRNFQPLPTQFIESIVYQNICHEEDQLDVEEKFFVPLWSGVSEQTDLRCASCVNFMLERIPSRSVSLLNVDLEDISSMHDCELSRATMNILLLSDILIMPGGILIFKTYLSPFAKLSTLCKLLQITFSRCTLLRSAYSDPSSDEIFLIAVKSDNPSLTNYGEELISQFQREDVNFTNIDPKTISAVIEKLVFQQQRVKDIIVNQICSGRCDLNLDDHIRLSQLGTCSQTPKILDLTAASDFNEFLYRVVQLLTMFIKEFISIHEDLSSDRNSLLFSSYNLSYIGKLSTNNQTVTAHMLDLTVRNWPVLPASVNNQVRNDLELGLFQCRSVIPWDVFLDLTPIRKHILKRMNHQVVKDLFTHHLIVQLDRAEQKRVWKAVGSVILTNTLDSDTPEDFSLLFDDRENLDFDIFGDEI</sequence>
<dbReference type="EC" id="2.7.7.88" evidence="21"/>
<evidence type="ECO:0000256" key="7">
    <source>
        <dbReference type="ARBA" id="ARBA00022691"/>
    </source>
</evidence>
<evidence type="ECO:0000256" key="22">
    <source>
        <dbReference type="SAM" id="MobiDB-lite"/>
    </source>
</evidence>
<organism evidence="25 26">
    <name type="scientific">Teviot virus</name>
    <dbReference type="NCBI Taxonomy" id="1554501"/>
    <lineage>
        <taxon>Viruses</taxon>
        <taxon>Riboviria</taxon>
        <taxon>Orthornavirae</taxon>
        <taxon>Negarnaviricota</taxon>
        <taxon>Haploviricotina</taxon>
        <taxon>Monjiviricetes</taxon>
        <taxon>Mononegavirales</taxon>
        <taxon>Paramyxoviridae</taxon>
        <taxon>Rubulavirinae</taxon>
        <taxon>Pararubulavirus</taxon>
        <taxon>Pararubulavirus teviotense</taxon>
    </lineage>
</organism>
<keyword evidence="12 21" id="KW-0946">Virion</keyword>
<dbReference type="EC" id="2.1.1.-" evidence="21"/>
<evidence type="ECO:0000256" key="19">
    <source>
        <dbReference type="ARBA" id="ARBA00047370"/>
    </source>
</evidence>
<keyword evidence="7 21" id="KW-0949">S-adenosyl-L-methionine</keyword>
<dbReference type="GO" id="GO:0005524">
    <property type="term" value="F:ATP binding"/>
    <property type="evidence" value="ECO:0007669"/>
    <property type="project" value="UniProtKB-KW"/>
</dbReference>
<reference evidence="25 26" key="1">
    <citation type="journal article" date="2015" name="Genome Announc.">
        <title>Complete genome sequence of teviot paramyxovirus, a novel rubulavirus isolated from fruit bats in australia.</title>
        <authorList>
            <person name="Burroughs A.L."/>
            <person name="Tachedjian M."/>
            <person name="Crameri G."/>
            <person name="Durr P.A."/>
            <person name="Marsh G.A."/>
            <person name="Wang L.F."/>
        </authorList>
    </citation>
    <scope>NUCLEOTIDE SEQUENCE [LARGE SCALE GENOMIC DNA]</scope>
    <source>
        <strain evidence="25">Geelong</strain>
    </source>
</reference>
<evidence type="ECO:0000256" key="14">
    <source>
        <dbReference type="ARBA" id="ARBA00023042"/>
    </source>
</evidence>
<evidence type="ECO:0000256" key="17">
    <source>
        <dbReference type="ARBA" id="ARBA00024499"/>
    </source>
</evidence>
<dbReference type="PROSITE" id="PS50526">
    <property type="entry name" value="RDRP_SSRNA_NEG_NONSEG"/>
    <property type="match status" value="1"/>
</dbReference>
<comment type="catalytic activity">
    <reaction evidence="19">
        <text>a 5'-end (5'-triphosphoguanosine)-adenylyl-adenylyl-cytidylyl-adenosine in mRNA + 2 S-adenosyl-L-methionine = a 5'-end (N(7)-methyl 5'-triphosphoguanosine)-(2'-O-methyladenylyl)-adenylyl-cytidylyl-adenosine in mRNA + 2 S-adenosyl-L-homocysteine + H(+)</text>
        <dbReference type="Rhea" id="RHEA:65376"/>
        <dbReference type="Rhea" id="RHEA-COMP:16797"/>
        <dbReference type="Rhea" id="RHEA-COMP:16798"/>
        <dbReference type="ChEBI" id="CHEBI:15378"/>
        <dbReference type="ChEBI" id="CHEBI:57856"/>
        <dbReference type="ChEBI" id="CHEBI:59789"/>
        <dbReference type="ChEBI" id="CHEBI:156483"/>
        <dbReference type="ChEBI" id="CHEBI:156484"/>
        <dbReference type="EC" id="2.1.1.375"/>
    </reaction>
</comment>
<evidence type="ECO:0000256" key="6">
    <source>
        <dbReference type="ARBA" id="ARBA00022679"/>
    </source>
</evidence>
<evidence type="ECO:0000256" key="13">
    <source>
        <dbReference type="ARBA" id="ARBA00022953"/>
    </source>
</evidence>
<comment type="catalytic activity">
    <reaction evidence="16">
        <text>a 5'-end triphospho-adenylyl-adenylyl-cytidylyl-adenosine in mRNA + GDP + H(+) = a 5'-end (5'-triphosphoguanosine)-adenylyl-adenylyl-cytidylyl-adenosine in mRNA + diphosphate</text>
        <dbReference type="Rhea" id="RHEA:65436"/>
        <dbReference type="Rhea" id="RHEA-COMP:16797"/>
        <dbReference type="Rhea" id="RHEA-COMP:16799"/>
        <dbReference type="ChEBI" id="CHEBI:15378"/>
        <dbReference type="ChEBI" id="CHEBI:33019"/>
        <dbReference type="ChEBI" id="CHEBI:58189"/>
        <dbReference type="ChEBI" id="CHEBI:156484"/>
        <dbReference type="ChEBI" id="CHEBI:156503"/>
        <dbReference type="EC" id="2.7.7.88"/>
    </reaction>
</comment>
<comment type="catalytic activity">
    <reaction evidence="18 21">
        <text>a 5'-end (5'-triphosphoguanosine)-adenylyl-adenylyl-cytidylyl-adenosine in mRNA + S-adenosyl-L-methionine = a 5'-end (5'-triphosphoguanosine)-(2'-O-methyladenylyl)-adenylyl-cytidylyl-adenosine in mRNA + S-adenosyl-L-homocysteine + H(+)</text>
        <dbReference type="Rhea" id="RHEA:65380"/>
        <dbReference type="Rhea" id="RHEA-COMP:16797"/>
        <dbReference type="Rhea" id="RHEA-COMP:16801"/>
        <dbReference type="ChEBI" id="CHEBI:15378"/>
        <dbReference type="ChEBI" id="CHEBI:57856"/>
        <dbReference type="ChEBI" id="CHEBI:59789"/>
        <dbReference type="ChEBI" id="CHEBI:156482"/>
        <dbReference type="ChEBI" id="CHEBI:156484"/>
    </reaction>
</comment>
<keyword evidence="4 21" id="KW-0489">Methyltransferase</keyword>
<dbReference type="PROSITE" id="PS51590">
    <property type="entry name" value="SAM_MT_MNV_L"/>
    <property type="match status" value="1"/>
</dbReference>
<keyword evidence="5 21" id="KW-0507">mRNA processing</keyword>